<sequence>MIKHYSNSKKTLNKAFNLIDIIKIMKKLPTTL</sequence>
<gene>
    <name evidence="1" type="ordered locus">RrIowa_0270</name>
</gene>
<dbReference type="Proteomes" id="UP000000796">
    <property type="component" value="Chromosome"/>
</dbReference>
<reference evidence="1 2" key="1">
    <citation type="journal article" date="2008" name="Infect. Immun.">
        <title>Genomic comparison of virulent Rickettsia rickettsii Sheila Smith and avirulent Rickettsia rickettsii Iowa.</title>
        <authorList>
            <person name="Ellison D.W."/>
            <person name="Clark T.R."/>
            <person name="Sturdevant D.E."/>
            <person name="Virtaneva K."/>
            <person name="Porcella S.F."/>
            <person name="Hackstadt T."/>
        </authorList>
    </citation>
    <scope>NUCLEOTIDE SEQUENCE [LARGE SCALE GENOMIC DNA]</scope>
    <source>
        <strain evidence="1 2">Iowa</strain>
    </source>
</reference>
<dbReference type="KEGG" id="rrj:RrIowa_0270"/>
<dbReference type="AlphaFoldDB" id="B0BWF3"/>
<evidence type="ECO:0000313" key="1">
    <source>
        <dbReference type="EMBL" id="ABY72179.1"/>
    </source>
</evidence>
<reference evidence="1 2" key="2">
    <citation type="journal article" date="2015" name="Infect. Immun.">
        <title>Comparative genome sequencing of Rickettsia rickettsii strains that differ in virulence.</title>
        <authorList>
            <person name="Clark T.R."/>
            <person name="Noriea N.F."/>
            <person name="Bublitz D.C."/>
            <person name="Ellison D.W."/>
            <person name="Martens C."/>
            <person name="Lutter E.I."/>
            <person name="Hackstadt T."/>
        </authorList>
    </citation>
    <scope>NUCLEOTIDE SEQUENCE [LARGE SCALE GENOMIC DNA]</scope>
    <source>
        <strain evidence="1 2">Iowa</strain>
    </source>
</reference>
<protein>
    <submittedName>
        <fullName evidence="1">Uncharacterized protein</fullName>
    </submittedName>
</protein>
<dbReference type="EMBL" id="CP000766">
    <property type="protein sequence ID" value="ABY72179.1"/>
    <property type="molecule type" value="Genomic_DNA"/>
</dbReference>
<evidence type="ECO:0000313" key="2">
    <source>
        <dbReference type="Proteomes" id="UP000000796"/>
    </source>
</evidence>
<accession>B0BWF3</accession>
<proteinExistence type="predicted"/>
<keyword evidence="2" id="KW-1185">Reference proteome</keyword>
<name>B0BWF3_RICRO</name>
<dbReference type="HOGENOM" id="CLU_3391102_0_0_5"/>
<organism evidence="1 2">
    <name type="scientific">Rickettsia rickettsii (strain Iowa)</name>
    <dbReference type="NCBI Taxonomy" id="452659"/>
    <lineage>
        <taxon>Bacteria</taxon>
        <taxon>Pseudomonadati</taxon>
        <taxon>Pseudomonadota</taxon>
        <taxon>Alphaproteobacteria</taxon>
        <taxon>Rickettsiales</taxon>
        <taxon>Rickettsiaceae</taxon>
        <taxon>Rickettsieae</taxon>
        <taxon>Rickettsia</taxon>
        <taxon>spotted fever group</taxon>
    </lineage>
</organism>